<dbReference type="InterPro" id="IPR051364">
    <property type="entry name" value="Cytokinesis/Rho-signaling"/>
</dbReference>
<evidence type="ECO:0000259" key="2">
    <source>
        <dbReference type="PROSITE" id="PS50003"/>
    </source>
</evidence>
<dbReference type="GO" id="GO:0005826">
    <property type="term" value="C:actomyosin contractile ring"/>
    <property type="evidence" value="ECO:0007669"/>
    <property type="project" value="TreeGrafter"/>
</dbReference>
<dbReference type="GO" id="GO:0031106">
    <property type="term" value="P:septin ring organization"/>
    <property type="evidence" value="ECO:0007669"/>
    <property type="project" value="TreeGrafter"/>
</dbReference>
<feature type="domain" description="PH" evidence="2">
    <location>
        <begin position="644"/>
        <end position="753"/>
    </location>
</feature>
<sequence length="767" mass="87654">MGSEETRPFIRSLKRKKCSCSIHNSRNISDMIKTPSLEDIIQNASTLSRKLGKNLANFISNMHNASKENHSINPGTNNISNEENNNNCTLSPENFRNTLRKWKTLEKEYQSYLEIQDSMEKTLNVREYEEPTLKVDRDVTLAQTTWKLIYDDISSDQNKDKFMEILSDWIKRDTIIGVKPPPTTFSSTPIKNNIPECSLDLSKIYSNASSEQDCRILDETPKTSSSSSNSINTNNIEVSSSDNLDTGYPSSSDSGTNCDYEDNSLKSNDMMLNFADKSDSLLTTLYDSKNPNNLTYANLHVHSENIDDSSIIQDLILTKFEDKIEYQKIKKTNRRKSQKSFNSDVYESIASIGSSIQEYDEKEFLAIALCDQIETEQHTQAAPSVNTNEISDLISNEYYYYDENIPVQHRRLSEDVSYEETNISYIEEIKQQLDVIQQIKKALLVCNTNKELIGSREHIEAEKLLLTATSKYNVLLSSVKTSRKQERPAPCATMYIKDLTFKIKPDYVLDYTYYYMCILKAGPQVKWTNIEMSKGSAVKFYNDVIFERLTPDSQVTLEVYSLKVKNEVQVSNHVCGSINKSFSKLFSRRRSSGVNINPNTSFEPIGTSTLSNVLSSELYELSTSGMSEIDDKFSASVEICLNLKYDFKGFLTIRKDDVKASWVRRWCSLKDDKLSFWSHPTEEVTMEPRGFLDLRCSTGQAISSNLNICSRPRTLVLELQNSGEPTMKTTYFLAADNGEDFHEWQYRLNSTVRALKCWQQMFNGVSE</sequence>
<dbReference type="PANTHER" id="PTHR21538">
    <property type="entry name" value="ANILLIN/RHOTEKIN RTKN"/>
    <property type="match status" value="1"/>
</dbReference>
<dbReference type="EMBL" id="OV121133">
    <property type="protein sequence ID" value="CAH0550394.1"/>
    <property type="molecule type" value="Genomic_DNA"/>
</dbReference>
<dbReference type="InterPro" id="IPR012966">
    <property type="entry name" value="AHD"/>
</dbReference>
<dbReference type="InterPro" id="IPR001849">
    <property type="entry name" value="PH_domain"/>
</dbReference>
<dbReference type="Pfam" id="PF00169">
    <property type="entry name" value="PH"/>
    <property type="match status" value="1"/>
</dbReference>
<dbReference type="Gene3D" id="2.30.29.30">
    <property type="entry name" value="Pleckstrin-homology domain (PH domain)/Phosphotyrosine-binding domain (PTB)"/>
    <property type="match status" value="1"/>
</dbReference>
<evidence type="ECO:0000313" key="3">
    <source>
        <dbReference type="EMBL" id="CAH0550394.1"/>
    </source>
</evidence>
<feature type="region of interest" description="Disordered" evidence="1">
    <location>
        <begin position="219"/>
        <end position="262"/>
    </location>
</feature>
<feature type="compositionally biased region" description="Low complexity" evidence="1">
    <location>
        <begin position="223"/>
        <end position="241"/>
    </location>
</feature>
<accession>A0A9P0AXL9</accession>
<dbReference type="PANTHER" id="PTHR21538:SF23">
    <property type="entry name" value="ANILLIN"/>
    <property type="match status" value="1"/>
</dbReference>
<name>A0A9P0AXL9_BRAAE</name>
<dbReference type="PROSITE" id="PS50003">
    <property type="entry name" value="PH_DOMAIN"/>
    <property type="match status" value="1"/>
</dbReference>
<evidence type="ECO:0000256" key="1">
    <source>
        <dbReference type="SAM" id="MobiDB-lite"/>
    </source>
</evidence>
<proteinExistence type="predicted"/>
<dbReference type="OrthoDB" id="5915976at2759"/>
<feature type="compositionally biased region" description="Low complexity" evidence="1">
    <location>
        <begin position="77"/>
        <end position="87"/>
    </location>
</feature>
<keyword evidence="4" id="KW-1185">Reference proteome</keyword>
<dbReference type="Pfam" id="PF08174">
    <property type="entry name" value="Anillin"/>
    <property type="match status" value="1"/>
</dbReference>
<reference evidence="3" key="1">
    <citation type="submission" date="2021-12" db="EMBL/GenBank/DDBJ databases">
        <authorList>
            <person name="King R."/>
        </authorList>
    </citation>
    <scope>NUCLEOTIDE SEQUENCE</scope>
</reference>
<dbReference type="SMART" id="SM00233">
    <property type="entry name" value="PH"/>
    <property type="match status" value="1"/>
</dbReference>
<protein>
    <recommendedName>
        <fullName evidence="2">PH domain-containing protein</fullName>
    </recommendedName>
</protein>
<dbReference type="SUPFAM" id="SSF50729">
    <property type="entry name" value="PH domain-like"/>
    <property type="match status" value="1"/>
</dbReference>
<gene>
    <name evidence="3" type="ORF">MELIAE_LOCUS3224</name>
</gene>
<evidence type="ECO:0000313" key="4">
    <source>
        <dbReference type="Proteomes" id="UP001154078"/>
    </source>
</evidence>
<dbReference type="InterPro" id="IPR011993">
    <property type="entry name" value="PH-like_dom_sf"/>
</dbReference>
<dbReference type="Proteomes" id="UP001154078">
    <property type="component" value="Chromosome 2"/>
</dbReference>
<feature type="region of interest" description="Disordered" evidence="1">
    <location>
        <begin position="66"/>
        <end position="92"/>
    </location>
</feature>
<feature type="compositionally biased region" description="Polar residues" evidence="1">
    <location>
        <begin position="242"/>
        <end position="257"/>
    </location>
</feature>
<organism evidence="3 4">
    <name type="scientific">Brassicogethes aeneus</name>
    <name type="common">Rape pollen beetle</name>
    <name type="synonym">Meligethes aeneus</name>
    <dbReference type="NCBI Taxonomy" id="1431903"/>
    <lineage>
        <taxon>Eukaryota</taxon>
        <taxon>Metazoa</taxon>
        <taxon>Ecdysozoa</taxon>
        <taxon>Arthropoda</taxon>
        <taxon>Hexapoda</taxon>
        <taxon>Insecta</taxon>
        <taxon>Pterygota</taxon>
        <taxon>Neoptera</taxon>
        <taxon>Endopterygota</taxon>
        <taxon>Coleoptera</taxon>
        <taxon>Polyphaga</taxon>
        <taxon>Cucujiformia</taxon>
        <taxon>Nitidulidae</taxon>
        <taxon>Meligethinae</taxon>
        <taxon>Brassicogethes</taxon>
    </lineage>
</organism>
<dbReference type="GO" id="GO:0000281">
    <property type="term" value="P:mitotic cytokinesis"/>
    <property type="evidence" value="ECO:0007669"/>
    <property type="project" value="TreeGrafter"/>
</dbReference>
<dbReference type="AlphaFoldDB" id="A0A9P0AXL9"/>
<dbReference type="GO" id="GO:0000915">
    <property type="term" value="P:actomyosin contractile ring assembly"/>
    <property type="evidence" value="ECO:0007669"/>
    <property type="project" value="TreeGrafter"/>
</dbReference>